<feature type="compositionally biased region" description="Pro residues" evidence="9">
    <location>
        <begin position="384"/>
        <end position="401"/>
    </location>
</feature>
<evidence type="ECO:0008006" key="14">
    <source>
        <dbReference type="Google" id="ProtNLM"/>
    </source>
</evidence>
<sequence length="479" mass="50508">MALLGLPPIPPQLKPLIPYLQRADELKVQDPIIAYWCAYHAAQIGISLKVKEPAARHFLFELLGTLEHMKKEIGPNDAIEEESASSAYVENFALKVFAIADNEDRAGRATRATAKKFLAAANFLEVLSVFGPSSGTSVASDSTNAEKILYAKWKAADIAKAYREGRKPTPGPANAVEELPPPDAFEPVVPLTPSTPPPSVPSGTSGSPPSIVRSTPPPPHLTNIPSSGFSGSPPRSGNHLLPGGLTHVDLKSPGSWSTMATPGTPDRRFEDDIQPSKRTAFVSDADEEEAPSVAPLPTGTGGVSPTLSSRSIDTTDTEGRKVRFSPSVTAGLSSATTTPSVDEPFNVRVIVNPPEANVPSAPSAPPTEAFPSGFMPTSIYPSAPSAPPPPHSYAPPPPPSQPAHTYVSPPPPSQQHYAPATIPNVPQLPQQATVTPVELTPLVIAKTQKHCRFAISALDYEDAETARKELRAALALLGG</sequence>
<accession>A0ABP1CKP7</accession>
<evidence type="ECO:0000256" key="2">
    <source>
        <dbReference type="ARBA" id="ARBA00004496"/>
    </source>
</evidence>
<keyword evidence="13" id="KW-1185">Reference proteome</keyword>
<feature type="compositionally biased region" description="Polar residues" evidence="9">
    <location>
        <begin position="303"/>
        <end position="314"/>
    </location>
</feature>
<evidence type="ECO:0000256" key="6">
    <source>
        <dbReference type="ARBA" id="ARBA00022753"/>
    </source>
</evidence>
<evidence type="ECO:0000256" key="7">
    <source>
        <dbReference type="ARBA" id="ARBA00022927"/>
    </source>
</evidence>
<evidence type="ECO:0000259" key="11">
    <source>
        <dbReference type="Pfam" id="PF18097"/>
    </source>
</evidence>
<dbReference type="Gene3D" id="1.25.40.270">
    <property type="entry name" value="Vacuolar protein sorting-associated protein vta1"/>
    <property type="match status" value="1"/>
</dbReference>
<dbReference type="InterPro" id="IPR044538">
    <property type="entry name" value="Vta1-like"/>
</dbReference>
<keyword evidence="5" id="KW-0963">Cytoplasm</keyword>
<dbReference type="InterPro" id="IPR041212">
    <property type="entry name" value="Vta1_C"/>
</dbReference>
<keyword evidence="7" id="KW-0653">Protein transport</keyword>
<protein>
    <recommendedName>
        <fullName evidence="14">DUF605-domain-containing protein</fullName>
    </recommendedName>
</protein>
<feature type="compositionally biased region" description="Low complexity" evidence="9">
    <location>
        <begin position="225"/>
        <end position="237"/>
    </location>
</feature>
<feature type="compositionally biased region" description="Low complexity" evidence="9">
    <location>
        <begin position="201"/>
        <end position="214"/>
    </location>
</feature>
<gene>
    <name evidence="12" type="ORF">GFSPODELE1_LOCUS647</name>
</gene>
<feature type="compositionally biased region" description="Polar residues" evidence="9">
    <location>
        <begin position="326"/>
        <end position="340"/>
    </location>
</feature>
<feature type="domain" description="Vta1/callose synthase N-terminal" evidence="10">
    <location>
        <begin position="17"/>
        <end position="164"/>
    </location>
</feature>
<keyword evidence="6" id="KW-0967">Endosome</keyword>
<dbReference type="InterPro" id="IPR023175">
    <property type="entry name" value="Vta1/CALS_N_sf"/>
</dbReference>
<comment type="subcellular location">
    <subcellularLocation>
        <location evidence="2">Cytoplasm</location>
    </subcellularLocation>
    <subcellularLocation>
        <location evidence="1">Endosome membrane</location>
        <topology evidence="1">Peripheral membrane protein</topology>
    </subcellularLocation>
</comment>
<dbReference type="Pfam" id="PF18097">
    <property type="entry name" value="Vta1_C"/>
    <property type="match status" value="1"/>
</dbReference>
<dbReference type="PANTHER" id="PTHR46009">
    <property type="entry name" value="VACUOLAR PROTEIN SORTING-ASSOCIATED PROTEIN VTA1 HOMOLOG"/>
    <property type="match status" value="1"/>
</dbReference>
<feature type="region of interest" description="Disordered" evidence="9">
    <location>
        <begin position="164"/>
        <end position="340"/>
    </location>
</feature>
<dbReference type="InterPro" id="IPR039431">
    <property type="entry name" value="Vta1/CALS_N"/>
</dbReference>
<evidence type="ECO:0000256" key="5">
    <source>
        <dbReference type="ARBA" id="ARBA00022490"/>
    </source>
</evidence>
<organism evidence="12 13">
    <name type="scientific">Somion occarium</name>
    <dbReference type="NCBI Taxonomy" id="3059160"/>
    <lineage>
        <taxon>Eukaryota</taxon>
        <taxon>Fungi</taxon>
        <taxon>Dikarya</taxon>
        <taxon>Basidiomycota</taxon>
        <taxon>Agaricomycotina</taxon>
        <taxon>Agaricomycetes</taxon>
        <taxon>Polyporales</taxon>
        <taxon>Cerrenaceae</taxon>
        <taxon>Somion</taxon>
    </lineage>
</organism>
<dbReference type="EMBL" id="OZ037944">
    <property type="protein sequence ID" value="CAL1695219.1"/>
    <property type="molecule type" value="Genomic_DNA"/>
</dbReference>
<dbReference type="PANTHER" id="PTHR46009:SF1">
    <property type="entry name" value="VACUOLAR PROTEIN SORTING-ASSOCIATED PROTEIN VTA1 HOMOLOG"/>
    <property type="match status" value="1"/>
</dbReference>
<feature type="compositionally biased region" description="Basic and acidic residues" evidence="9">
    <location>
        <begin position="265"/>
        <end position="275"/>
    </location>
</feature>
<evidence type="ECO:0000259" key="10">
    <source>
        <dbReference type="Pfam" id="PF04652"/>
    </source>
</evidence>
<reference evidence="13" key="1">
    <citation type="submission" date="2024-04" db="EMBL/GenBank/DDBJ databases">
        <authorList>
            <person name="Shaw F."/>
            <person name="Minotto A."/>
        </authorList>
    </citation>
    <scope>NUCLEOTIDE SEQUENCE [LARGE SCALE GENOMIC DNA]</scope>
</reference>
<evidence type="ECO:0000256" key="4">
    <source>
        <dbReference type="ARBA" id="ARBA00022448"/>
    </source>
</evidence>
<name>A0ABP1CKP7_9APHY</name>
<feature type="region of interest" description="Disordered" evidence="9">
    <location>
        <begin position="381"/>
        <end position="421"/>
    </location>
</feature>
<keyword evidence="8" id="KW-0472">Membrane</keyword>
<feature type="domain" description="Vta1 C-terminal" evidence="11">
    <location>
        <begin position="443"/>
        <end position="478"/>
    </location>
</feature>
<proteinExistence type="inferred from homology"/>
<keyword evidence="4" id="KW-0813">Transport</keyword>
<evidence type="ECO:0000256" key="3">
    <source>
        <dbReference type="ARBA" id="ARBA00007895"/>
    </source>
</evidence>
<dbReference type="Pfam" id="PF04652">
    <property type="entry name" value="Vta1"/>
    <property type="match status" value="1"/>
</dbReference>
<evidence type="ECO:0000256" key="1">
    <source>
        <dbReference type="ARBA" id="ARBA00004481"/>
    </source>
</evidence>
<feature type="region of interest" description="Disordered" evidence="9">
    <location>
        <begin position="357"/>
        <end position="376"/>
    </location>
</feature>
<dbReference type="Gene3D" id="1.20.5.420">
    <property type="entry name" value="Immunoglobulin FC, subunit C"/>
    <property type="match status" value="1"/>
</dbReference>
<dbReference type="Proteomes" id="UP001497453">
    <property type="component" value="Chromosome 1"/>
</dbReference>
<evidence type="ECO:0000313" key="12">
    <source>
        <dbReference type="EMBL" id="CAL1695219.1"/>
    </source>
</evidence>
<evidence type="ECO:0000256" key="9">
    <source>
        <dbReference type="SAM" id="MobiDB-lite"/>
    </source>
</evidence>
<evidence type="ECO:0000256" key="8">
    <source>
        <dbReference type="ARBA" id="ARBA00023136"/>
    </source>
</evidence>
<comment type="similarity">
    <text evidence="3">Belongs to the VTA1 family.</text>
</comment>
<evidence type="ECO:0000313" key="13">
    <source>
        <dbReference type="Proteomes" id="UP001497453"/>
    </source>
</evidence>